<sequence>MEGRHWVILRTSGQIPVPPPPPPPTFLNSALQKKAENNTRSPTIFKAAATYRKTRATNTINWEAVKPEVLIAKTTVWSDQSGTDSDFSQYQRDFVSFHSYYPT</sequence>
<keyword evidence="1" id="KW-1185">Reference proteome</keyword>
<protein>
    <submittedName>
        <fullName evidence="2">Uncharacterized protein</fullName>
    </submittedName>
</protein>
<dbReference type="AlphaFoldDB" id="A0A914RMN8"/>
<evidence type="ECO:0000313" key="2">
    <source>
        <dbReference type="WBParaSite" id="PEQ_0000776901-mRNA-1"/>
    </source>
</evidence>
<name>A0A914RMN8_PAREQ</name>
<evidence type="ECO:0000313" key="1">
    <source>
        <dbReference type="Proteomes" id="UP000887564"/>
    </source>
</evidence>
<reference evidence="2" key="1">
    <citation type="submission" date="2022-11" db="UniProtKB">
        <authorList>
            <consortium name="WormBaseParasite"/>
        </authorList>
    </citation>
    <scope>IDENTIFICATION</scope>
</reference>
<accession>A0A914RMN8</accession>
<proteinExistence type="predicted"/>
<organism evidence="1 2">
    <name type="scientific">Parascaris equorum</name>
    <name type="common">Equine roundworm</name>
    <dbReference type="NCBI Taxonomy" id="6256"/>
    <lineage>
        <taxon>Eukaryota</taxon>
        <taxon>Metazoa</taxon>
        <taxon>Ecdysozoa</taxon>
        <taxon>Nematoda</taxon>
        <taxon>Chromadorea</taxon>
        <taxon>Rhabditida</taxon>
        <taxon>Spirurina</taxon>
        <taxon>Ascaridomorpha</taxon>
        <taxon>Ascaridoidea</taxon>
        <taxon>Ascarididae</taxon>
        <taxon>Parascaris</taxon>
    </lineage>
</organism>
<dbReference type="Proteomes" id="UP000887564">
    <property type="component" value="Unplaced"/>
</dbReference>
<dbReference type="SUPFAM" id="SSF101447">
    <property type="entry name" value="Formin homology 2 domain (FH2 domain)"/>
    <property type="match status" value="1"/>
</dbReference>
<dbReference type="WBParaSite" id="PEQ_0000776901-mRNA-1">
    <property type="protein sequence ID" value="PEQ_0000776901-mRNA-1"/>
    <property type="gene ID" value="PEQ_0000776901"/>
</dbReference>